<gene>
    <name evidence="1" type="ORF">C0Q88_07960</name>
</gene>
<dbReference type="InterPro" id="IPR011010">
    <property type="entry name" value="DNA_brk_join_enz"/>
</dbReference>
<dbReference type="Proteomes" id="UP000234456">
    <property type="component" value="Unassembled WGS sequence"/>
</dbReference>
<sequence length="207" mass="22843">MQALKDIGSIAALLGSSPLAKSPLWGKPVDQIHPASILAFQTRLACDGKVGEAARIVESLIEELSTAVQRGEIEDVPVANYRPPAKRATLGEFRQRLELMDGPRPAAVLFGLETGLDIEAVITLTREQAAAMRSRLNETAKKILDLQPRALFSRYVFWQTINGRQQPLFGLSLEIADLFDQEWAELCEAYARAIPLDVELERAAMFA</sequence>
<comment type="caution">
    <text evidence="1">The sequence shown here is derived from an EMBL/GenBank/DDBJ whole genome shotgun (WGS) entry which is preliminary data.</text>
</comment>
<accession>A0A2N4TY31</accession>
<evidence type="ECO:0000313" key="2">
    <source>
        <dbReference type="Proteomes" id="UP000234456"/>
    </source>
</evidence>
<evidence type="ECO:0000313" key="1">
    <source>
        <dbReference type="EMBL" id="PLC44605.1"/>
    </source>
</evidence>
<organism evidence="1 2">
    <name type="scientific">Ralstonia pickettii</name>
    <name type="common">Burkholderia pickettii</name>
    <dbReference type="NCBI Taxonomy" id="329"/>
    <lineage>
        <taxon>Bacteria</taxon>
        <taxon>Pseudomonadati</taxon>
        <taxon>Pseudomonadota</taxon>
        <taxon>Betaproteobacteria</taxon>
        <taxon>Burkholderiales</taxon>
        <taxon>Burkholderiaceae</taxon>
        <taxon>Ralstonia</taxon>
    </lineage>
</organism>
<dbReference type="RefSeq" id="WP_102065015.1">
    <property type="nucleotide sequence ID" value="NZ_PKQE01000001.1"/>
</dbReference>
<dbReference type="SUPFAM" id="SSF56349">
    <property type="entry name" value="DNA breaking-rejoining enzymes"/>
    <property type="match status" value="1"/>
</dbReference>
<proteinExistence type="predicted"/>
<dbReference type="GO" id="GO:0003677">
    <property type="term" value="F:DNA binding"/>
    <property type="evidence" value="ECO:0007669"/>
    <property type="project" value="InterPro"/>
</dbReference>
<reference evidence="1 2" key="1">
    <citation type="submission" date="2017-12" db="EMBL/GenBank/DDBJ databases">
        <title>Draft genome sequence of Ralstonia pickettii 52.</title>
        <authorList>
            <person name="Zheng B."/>
        </authorList>
    </citation>
    <scope>NUCLEOTIDE SEQUENCE [LARGE SCALE GENOMIC DNA]</scope>
    <source>
        <strain evidence="1 2">52</strain>
    </source>
</reference>
<dbReference type="EMBL" id="PKQE01000001">
    <property type="protein sequence ID" value="PLC44605.1"/>
    <property type="molecule type" value="Genomic_DNA"/>
</dbReference>
<dbReference type="OrthoDB" id="9929865at2"/>
<dbReference type="AlphaFoldDB" id="A0A2N4TY31"/>
<protein>
    <submittedName>
        <fullName evidence="1">Uncharacterized protein</fullName>
    </submittedName>
</protein>
<name>A0A2N4TY31_RALPI</name>